<dbReference type="Pfam" id="PF00877">
    <property type="entry name" value="NLPC_P60"/>
    <property type="match status" value="1"/>
</dbReference>
<dbReference type="InterPro" id="IPR051202">
    <property type="entry name" value="Peptidase_C40"/>
</dbReference>
<keyword evidence="4 10" id="KW-0378">Hydrolase</keyword>
<dbReference type="HOGENOM" id="CLU_034085_0_2_11"/>
<comment type="similarity">
    <text evidence="1">Belongs to the peptidase C40 family.</text>
</comment>
<dbReference type="InterPro" id="IPR000064">
    <property type="entry name" value="NLP_P60_dom"/>
</dbReference>
<feature type="chain" id="PRO_5039520431" evidence="8">
    <location>
        <begin position="30"/>
        <end position="369"/>
    </location>
</feature>
<dbReference type="GO" id="GO:0008234">
    <property type="term" value="F:cysteine-type peptidase activity"/>
    <property type="evidence" value="ECO:0007669"/>
    <property type="project" value="UniProtKB-KW"/>
</dbReference>
<dbReference type="RefSeq" id="WP_039688232.1">
    <property type="nucleotide sequence ID" value="NZ_CP009302.1"/>
</dbReference>
<evidence type="ECO:0000256" key="8">
    <source>
        <dbReference type="SAM" id="SignalP"/>
    </source>
</evidence>
<feature type="region of interest" description="Disordered" evidence="7">
    <location>
        <begin position="210"/>
        <end position="271"/>
    </location>
</feature>
<feature type="coiled-coil region" evidence="6">
    <location>
        <begin position="35"/>
        <end position="100"/>
    </location>
</feature>
<evidence type="ECO:0000259" key="9">
    <source>
        <dbReference type="PROSITE" id="PS51935"/>
    </source>
</evidence>
<dbReference type="STRING" id="1531429.JI75_01670"/>
<evidence type="ECO:0000256" key="7">
    <source>
        <dbReference type="SAM" id="MobiDB-lite"/>
    </source>
</evidence>
<evidence type="ECO:0000313" key="10">
    <source>
        <dbReference type="EMBL" id="AJC11584.1"/>
    </source>
</evidence>
<reference evidence="11" key="1">
    <citation type="submission" date="2014-08" db="EMBL/GenBank/DDBJ databases">
        <title>Coriobacteriaceae sp. complete genome.</title>
        <authorList>
            <person name="Looft T."/>
            <person name="Bayles D.O."/>
            <person name="Stanton T.B."/>
        </authorList>
    </citation>
    <scope>NUCLEOTIDE SEQUENCE [LARGE SCALE GENOMIC DNA]</scope>
    <source>
        <strain evidence="11">68-1-3</strain>
    </source>
</reference>
<dbReference type="Gene3D" id="6.10.250.3150">
    <property type="match status" value="1"/>
</dbReference>
<organism evidence="10 11">
    <name type="scientific">Berryella intestinalis</name>
    <dbReference type="NCBI Taxonomy" id="1531429"/>
    <lineage>
        <taxon>Bacteria</taxon>
        <taxon>Bacillati</taxon>
        <taxon>Actinomycetota</taxon>
        <taxon>Coriobacteriia</taxon>
        <taxon>Eggerthellales</taxon>
        <taxon>Eggerthellaceae</taxon>
        <taxon>Berryella</taxon>
    </lineage>
</organism>
<keyword evidence="2" id="KW-0645">Protease</keyword>
<dbReference type="SUPFAM" id="SSF54001">
    <property type="entry name" value="Cysteine proteinases"/>
    <property type="match status" value="1"/>
</dbReference>
<keyword evidence="11" id="KW-1185">Reference proteome</keyword>
<dbReference type="EMBL" id="CP009302">
    <property type="protein sequence ID" value="AJC11584.1"/>
    <property type="molecule type" value="Genomic_DNA"/>
</dbReference>
<evidence type="ECO:0000313" key="11">
    <source>
        <dbReference type="Proteomes" id="UP000031121"/>
    </source>
</evidence>
<dbReference type="PANTHER" id="PTHR47053:SF1">
    <property type="entry name" value="MUREIN DD-ENDOPEPTIDASE MEPH-RELATED"/>
    <property type="match status" value="1"/>
</dbReference>
<feature type="signal peptide" evidence="8">
    <location>
        <begin position="1"/>
        <end position="29"/>
    </location>
</feature>
<feature type="domain" description="NlpC/P60" evidence="9">
    <location>
        <begin position="264"/>
        <end position="369"/>
    </location>
</feature>
<dbReference type="AlphaFoldDB" id="A0A0A8B2M6"/>
<dbReference type="InterPro" id="IPR057309">
    <property type="entry name" value="PcsB_CC"/>
</dbReference>
<feature type="compositionally biased region" description="Low complexity" evidence="7">
    <location>
        <begin position="213"/>
        <end position="248"/>
    </location>
</feature>
<evidence type="ECO:0000256" key="3">
    <source>
        <dbReference type="ARBA" id="ARBA00022729"/>
    </source>
</evidence>
<keyword evidence="5" id="KW-0788">Thiol protease</keyword>
<gene>
    <name evidence="10" type="ORF">JI75_01670</name>
</gene>
<evidence type="ECO:0000256" key="4">
    <source>
        <dbReference type="ARBA" id="ARBA00022801"/>
    </source>
</evidence>
<dbReference type="Pfam" id="PF24568">
    <property type="entry name" value="CC_PcsB"/>
    <property type="match status" value="1"/>
</dbReference>
<evidence type="ECO:0000256" key="6">
    <source>
        <dbReference type="SAM" id="Coils"/>
    </source>
</evidence>
<keyword evidence="6" id="KW-0175">Coiled coil</keyword>
<evidence type="ECO:0000256" key="1">
    <source>
        <dbReference type="ARBA" id="ARBA00007074"/>
    </source>
</evidence>
<dbReference type="InterPro" id="IPR038765">
    <property type="entry name" value="Papain-like_cys_pep_sf"/>
</dbReference>
<evidence type="ECO:0000256" key="5">
    <source>
        <dbReference type="ARBA" id="ARBA00022807"/>
    </source>
</evidence>
<accession>A0A0A8B2M6</accession>
<dbReference type="Gene3D" id="3.90.1720.10">
    <property type="entry name" value="endopeptidase domain like (from Nostoc punctiforme)"/>
    <property type="match status" value="1"/>
</dbReference>
<dbReference type="PANTHER" id="PTHR47053">
    <property type="entry name" value="MUREIN DD-ENDOPEPTIDASE MEPH-RELATED"/>
    <property type="match status" value="1"/>
</dbReference>
<proteinExistence type="inferred from homology"/>
<dbReference type="KEGG" id="cbac:JI75_01670"/>
<evidence type="ECO:0000256" key="2">
    <source>
        <dbReference type="ARBA" id="ARBA00022670"/>
    </source>
</evidence>
<name>A0A0A8B2M6_9ACTN</name>
<keyword evidence="3 8" id="KW-0732">Signal</keyword>
<dbReference type="PROSITE" id="PS51935">
    <property type="entry name" value="NLPC_P60"/>
    <property type="match status" value="1"/>
</dbReference>
<dbReference type="Proteomes" id="UP000031121">
    <property type="component" value="Chromosome"/>
</dbReference>
<feature type="compositionally biased region" description="Pro residues" evidence="7">
    <location>
        <begin position="249"/>
        <end position="262"/>
    </location>
</feature>
<sequence>MVNDLSTRATRLLCAAGIAAAAAFGTAMGASDAYADKVSDKQAEAQNALAQLNAMQERLDRASADYGEALAAQEAAEAQRDDASARIEELSGEIDSVQSRLNDRARSMYRGGPTSFLDLLLGSASFSEFTSNWDLLSRVNESDADLVRQSKELRAEASEQERIFSEQADEAARQAAEAAAIASEAQVTVSAMQQTYDGLSAEARDLIDEQRASEQATAQAAVEAVGAPAPSEASNNGGSSSEGGNSQPAPAPAPSNPSPQPAPSNGGGSVLDRAYSQLGKPYAWQASGMASFDCSGFVGYALTGSTSRIGSTYTFMSWPRVSDPQPGDVCTNWEHCGIYVGGGQMIHAATYGVGVVVGPVQPGMIYVRP</sequence>
<protein>
    <submittedName>
        <fullName evidence="10">Hydrolase Nlp/P60</fullName>
    </submittedName>
</protein>
<dbReference type="GO" id="GO:0006508">
    <property type="term" value="P:proteolysis"/>
    <property type="evidence" value="ECO:0007669"/>
    <property type="project" value="UniProtKB-KW"/>
</dbReference>
<reference evidence="10 11" key="2">
    <citation type="journal article" date="2015" name="Genome Announc.">
        <title>Complete Genome Sequence of Coriobacteriaceae Strain 68-1-3, a Novel Mucus-Degrading Isolate from the Swine Intestinal Tract.</title>
        <authorList>
            <person name="Looft T."/>
            <person name="Bayles D.O."/>
            <person name="Alt D.P."/>
            <person name="Stanton T.B."/>
        </authorList>
    </citation>
    <scope>NUCLEOTIDE SEQUENCE [LARGE SCALE GENOMIC DNA]</scope>
    <source>
        <strain evidence="10 11">68-1-3</strain>
    </source>
</reference>